<keyword evidence="8" id="KW-0460">Magnesium</keyword>
<dbReference type="Proteomes" id="UP000029052">
    <property type="component" value="Unassembled WGS sequence"/>
</dbReference>
<dbReference type="NCBIfam" id="NF003933">
    <property type="entry name" value="PRK05444.2-2"/>
    <property type="match status" value="1"/>
</dbReference>
<dbReference type="AlphaFoldDB" id="A0A087BE12"/>
<organism evidence="13 14">
    <name type="scientific">Bifidobacterium magnum</name>
    <dbReference type="NCBI Taxonomy" id="1692"/>
    <lineage>
        <taxon>Bacteria</taxon>
        <taxon>Bacillati</taxon>
        <taxon>Actinomycetota</taxon>
        <taxon>Actinomycetes</taxon>
        <taxon>Bifidobacteriales</taxon>
        <taxon>Bifidobacteriaceae</taxon>
        <taxon>Bifidobacterium</taxon>
    </lineage>
</organism>
<accession>A0A087BE12</accession>
<gene>
    <name evidence="13" type="ORF">BMAGN_1030</name>
</gene>
<dbReference type="CDD" id="cd02007">
    <property type="entry name" value="TPP_DXS"/>
    <property type="match status" value="1"/>
</dbReference>
<name>A0A087BE12_9BIFI</name>
<dbReference type="UniPathway" id="UPA00064">
    <property type="reaction ID" value="UER00091"/>
</dbReference>
<comment type="pathway">
    <text evidence="2">Metabolic intermediate biosynthesis; 1-deoxy-D-xylulose 5-phosphate biosynthesis; 1-deoxy-D-xylulose 5-phosphate from D-glyceraldehyde 3-phosphate and pyruvate: step 1/1.</text>
</comment>
<keyword evidence="10" id="KW-0786">Thiamine pyrophosphate</keyword>
<evidence type="ECO:0000256" key="2">
    <source>
        <dbReference type="ARBA" id="ARBA00004980"/>
    </source>
</evidence>
<protein>
    <recommendedName>
        <fullName evidence="5">1-deoxy-D-xylulose-5-phosphate synthase</fullName>
        <ecNumber evidence="5">2.2.1.7</ecNumber>
    </recommendedName>
</protein>
<dbReference type="PANTHER" id="PTHR43322:SF1">
    <property type="entry name" value="1-DEOXY-D-XYLULOSE-5-PHOSPHATE SYNTHASE"/>
    <property type="match status" value="1"/>
</dbReference>
<evidence type="ECO:0000313" key="14">
    <source>
        <dbReference type="Proteomes" id="UP000029052"/>
    </source>
</evidence>
<dbReference type="GO" id="GO:0000287">
    <property type="term" value="F:magnesium ion binding"/>
    <property type="evidence" value="ECO:0007669"/>
    <property type="project" value="UniProtKB-ARBA"/>
</dbReference>
<keyword evidence="14" id="KW-1185">Reference proteome</keyword>
<dbReference type="InterPro" id="IPR005477">
    <property type="entry name" value="Dxylulose-5-P_synthase"/>
</dbReference>
<dbReference type="Pfam" id="PF02779">
    <property type="entry name" value="Transket_pyr"/>
    <property type="match status" value="1"/>
</dbReference>
<dbReference type="GO" id="GO:0009228">
    <property type="term" value="P:thiamine biosynthetic process"/>
    <property type="evidence" value="ECO:0007669"/>
    <property type="project" value="UniProtKB-KW"/>
</dbReference>
<keyword evidence="7" id="KW-0479">Metal-binding</keyword>
<evidence type="ECO:0000256" key="5">
    <source>
        <dbReference type="ARBA" id="ARBA00013150"/>
    </source>
</evidence>
<keyword evidence="6 13" id="KW-0808">Transferase</keyword>
<comment type="subunit">
    <text evidence="4">Homodimer.</text>
</comment>
<evidence type="ECO:0000256" key="10">
    <source>
        <dbReference type="ARBA" id="ARBA00023052"/>
    </source>
</evidence>
<evidence type="ECO:0000256" key="9">
    <source>
        <dbReference type="ARBA" id="ARBA00022977"/>
    </source>
</evidence>
<evidence type="ECO:0000256" key="11">
    <source>
        <dbReference type="ARBA" id="ARBA00023229"/>
    </source>
</evidence>
<dbReference type="SMART" id="SM00861">
    <property type="entry name" value="Transket_pyr"/>
    <property type="match status" value="1"/>
</dbReference>
<dbReference type="GO" id="GO:0016114">
    <property type="term" value="P:terpenoid biosynthetic process"/>
    <property type="evidence" value="ECO:0007669"/>
    <property type="project" value="InterPro"/>
</dbReference>
<dbReference type="SUPFAM" id="SSF52518">
    <property type="entry name" value="Thiamin diphosphate-binding fold (THDP-binding)"/>
    <property type="match status" value="2"/>
</dbReference>
<dbReference type="EC" id="2.2.1.7" evidence="5"/>
<comment type="caution">
    <text evidence="13">The sequence shown here is derived from an EMBL/GenBank/DDBJ whole genome shotgun (WGS) entry which is preliminary data.</text>
</comment>
<keyword evidence="11" id="KW-0414">Isoprene biosynthesis</keyword>
<dbReference type="InterPro" id="IPR033248">
    <property type="entry name" value="Transketolase_C"/>
</dbReference>
<evidence type="ECO:0000256" key="3">
    <source>
        <dbReference type="ARBA" id="ARBA00011081"/>
    </source>
</evidence>
<dbReference type="NCBIfam" id="NF008968">
    <property type="entry name" value="PRK12315.1"/>
    <property type="match status" value="1"/>
</dbReference>
<dbReference type="eggNOG" id="COG1154">
    <property type="taxonomic scope" value="Bacteria"/>
</dbReference>
<feature type="domain" description="Transketolase-like pyrimidine-binding" evidence="12">
    <location>
        <begin position="291"/>
        <end position="457"/>
    </location>
</feature>
<dbReference type="Pfam" id="PF02780">
    <property type="entry name" value="Transketolase_C"/>
    <property type="match status" value="1"/>
</dbReference>
<evidence type="ECO:0000256" key="1">
    <source>
        <dbReference type="ARBA" id="ARBA00001946"/>
    </source>
</evidence>
<evidence type="ECO:0000313" key="13">
    <source>
        <dbReference type="EMBL" id="KFI69262.1"/>
    </source>
</evidence>
<dbReference type="InterPro" id="IPR009014">
    <property type="entry name" value="Transketo_C/PFOR_II"/>
</dbReference>
<dbReference type="GO" id="GO:0019288">
    <property type="term" value="P:isopentenyl diphosphate biosynthetic process, methylerythritol 4-phosphate pathway"/>
    <property type="evidence" value="ECO:0007669"/>
    <property type="project" value="TreeGrafter"/>
</dbReference>
<dbReference type="STRING" id="1692.BMAGN_1030"/>
<evidence type="ECO:0000256" key="7">
    <source>
        <dbReference type="ARBA" id="ARBA00022723"/>
    </source>
</evidence>
<dbReference type="Pfam" id="PF13292">
    <property type="entry name" value="DXP_synthase_N"/>
    <property type="match status" value="1"/>
</dbReference>
<dbReference type="InterPro" id="IPR005475">
    <property type="entry name" value="Transketolase-like_Pyr-bd"/>
</dbReference>
<dbReference type="GO" id="GO:0008661">
    <property type="term" value="F:1-deoxy-D-xylulose-5-phosphate synthase activity"/>
    <property type="evidence" value="ECO:0007669"/>
    <property type="project" value="UniProtKB-EC"/>
</dbReference>
<comment type="similarity">
    <text evidence="3">Belongs to the transketolase family. DXPS subfamily.</text>
</comment>
<comment type="cofactor">
    <cofactor evidence="1">
        <name>Mg(2+)</name>
        <dbReference type="ChEBI" id="CHEBI:18420"/>
    </cofactor>
</comment>
<dbReference type="RefSeq" id="WP_026501986.1">
    <property type="nucleotide sequence ID" value="NZ_JGZB01000002.1"/>
</dbReference>
<reference evidence="13 14" key="1">
    <citation type="submission" date="2014-03" db="EMBL/GenBank/DDBJ databases">
        <title>Genomics of Bifidobacteria.</title>
        <authorList>
            <person name="Ventura M."/>
            <person name="Milani C."/>
            <person name="Lugli G.A."/>
        </authorList>
    </citation>
    <scope>NUCLEOTIDE SEQUENCE [LARGE SCALE GENOMIC DNA]</scope>
    <source>
        <strain evidence="13 14">LMG 11591</strain>
    </source>
</reference>
<evidence type="ECO:0000256" key="8">
    <source>
        <dbReference type="ARBA" id="ARBA00022842"/>
    </source>
</evidence>
<dbReference type="EMBL" id="JGZB01000002">
    <property type="protein sequence ID" value="KFI69262.1"/>
    <property type="molecule type" value="Genomic_DNA"/>
</dbReference>
<dbReference type="InterPro" id="IPR029061">
    <property type="entry name" value="THDP-binding"/>
</dbReference>
<evidence type="ECO:0000256" key="6">
    <source>
        <dbReference type="ARBA" id="ARBA00022679"/>
    </source>
</evidence>
<dbReference type="SUPFAM" id="SSF52922">
    <property type="entry name" value="TK C-terminal domain-like"/>
    <property type="match status" value="1"/>
</dbReference>
<evidence type="ECO:0000259" key="12">
    <source>
        <dbReference type="SMART" id="SM00861"/>
    </source>
</evidence>
<proteinExistence type="inferred from homology"/>
<dbReference type="PANTHER" id="PTHR43322">
    <property type="entry name" value="1-D-DEOXYXYLULOSE 5-PHOSPHATE SYNTHASE-RELATED"/>
    <property type="match status" value="1"/>
</dbReference>
<dbReference type="Gene3D" id="3.40.50.970">
    <property type="match status" value="2"/>
</dbReference>
<dbReference type="CDD" id="cd07033">
    <property type="entry name" value="TPP_PYR_DXS_TK_like"/>
    <property type="match status" value="1"/>
</dbReference>
<dbReference type="GO" id="GO:0005829">
    <property type="term" value="C:cytosol"/>
    <property type="evidence" value="ECO:0007669"/>
    <property type="project" value="TreeGrafter"/>
</dbReference>
<dbReference type="Gene3D" id="3.40.50.920">
    <property type="match status" value="1"/>
</dbReference>
<evidence type="ECO:0000256" key="4">
    <source>
        <dbReference type="ARBA" id="ARBA00011738"/>
    </source>
</evidence>
<keyword evidence="9" id="KW-0784">Thiamine biosynthesis</keyword>
<sequence length="624" mass="67313">MRTDLLDKISGPQDVKHLTPQELVELCKEIRTAFVAFGKEHGGHIGSNLGLVEASVALHYVFDSPQDKIIFDVSHQAYAHKMLTGRADAFTKAEQFGTVTGFTNPAESEHDQFVLGHTGTAISLACGMAQARNLAHEHGQTTDVNNVVAIIGDGALSSAVAFEGLNNAGCQQGNLIIVLNDNEMSIAENHGGMYGTLAKMRESGGSYQPNLFEAFGLDYRYVEGGNDVNALVKAFQDVKNSEQPIVVHIHTTKGLGMDAQDAEHGVREGHCERNHWQDPLRDEGKPLGARKYYGQKVMDHIRARLVGEPNVVVISPATPGSNGIVPEFRKAAGSHYVDTGITEEHAVSYASGLAKAGCRPVVATSATFFQRTFDQLQQEVSLNGQPVTLLSFGGGMTGADNTHSGAFDIAMFGNIPGLTCLAPTSASMLLDMVDWSTSLENTKPVVIRVPGNAVLQADRGGLDETPVNVQAALHARIEGHGQPWSRYVTRQHGSQVALIGLGDAHVWAGEVVDALAELDEPIHASWINPLQFSSLDESTLRALIQNHSLVVTLEDGQLEGGWGEKITAFYQNELPGMPMHVLNFGLAKAFTDRVPVDEQRKDNHMTTQDIVNAICCYLSGETRA</sequence>